<reference evidence="2" key="2">
    <citation type="submission" date="2020-05" db="UniProtKB">
        <authorList>
            <consortium name="EnsemblMetazoa"/>
        </authorList>
    </citation>
    <scope>IDENTIFICATION</scope>
    <source>
        <strain evidence="2">CM1001059</strain>
    </source>
</reference>
<sequence length="249" mass="26654">MGHHSDPVRAAALPPAHRRNGTNALGTAATDRASTVEPNRPHLVLRDLSRRAARHELLHRDLSAERELLLQEPRIVPGPAGWVCERPALCQPVAVVRPVRCLGCGRQLAGAAARPLRAERVRFDDQHQHGRAHPGGYGADPDQPHRGAQHRPDTAGAGQHRDAARQRRAGPCRQPQSRGAVRADAHLLPASGGPAARRYGAPGVGRGRQTGPPAERPSLPRSDRTHGQVLAPGADASAGKLLARSRCRK</sequence>
<feature type="compositionally biased region" description="Low complexity" evidence="1">
    <location>
        <begin position="189"/>
        <end position="201"/>
    </location>
</feature>
<feature type="region of interest" description="Disordered" evidence="1">
    <location>
        <begin position="126"/>
        <end position="249"/>
    </location>
</feature>
<organism evidence="2 3">
    <name type="scientific">Anopheles melas</name>
    <dbReference type="NCBI Taxonomy" id="34690"/>
    <lineage>
        <taxon>Eukaryota</taxon>
        <taxon>Metazoa</taxon>
        <taxon>Ecdysozoa</taxon>
        <taxon>Arthropoda</taxon>
        <taxon>Hexapoda</taxon>
        <taxon>Insecta</taxon>
        <taxon>Pterygota</taxon>
        <taxon>Neoptera</taxon>
        <taxon>Endopterygota</taxon>
        <taxon>Diptera</taxon>
        <taxon>Nematocera</taxon>
        <taxon>Culicoidea</taxon>
        <taxon>Culicidae</taxon>
        <taxon>Anophelinae</taxon>
        <taxon>Anopheles</taxon>
    </lineage>
</organism>
<feature type="compositionally biased region" description="Basic and acidic residues" evidence="1">
    <location>
        <begin position="142"/>
        <end position="165"/>
    </location>
</feature>
<feature type="region of interest" description="Disordered" evidence="1">
    <location>
        <begin position="1"/>
        <end position="35"/>
    </location>
</feature>
<keyword evidence="3" id="KW-1185">Reference proteome</keyword>
<reference evidence="3" key="1">
    <citation type="submission" date="2014-01" db="EMBL/GenBank/DDBJ databases">
        <title>The Genome Sequence of Anopheles melas CM1001059_A (V2).</title>
        <authorList>
            <consortium name="The Broad Institute Genomics Platform"/>
            <person name="Neafsey D.E."/>
            <person name="Besansky N."/>
            <person name="Howell P."/>
            <person name="Walton C."/>
            <person name="Young S.K."/>
            <person name="Zeng Q."/>
            <person name="Gargeya S."/>
            <person name="Fitzgerald M."/>
            <person name="Haas B."/>
            <person name="Abouelleil A."/>
            <person name="Allen A.W."/>
            <person name="Alvarado L."/>
            <person name="Arachchi H.M."/>
            <person name="Berlin A.M."/>
            <person name="Chapman S.B."/>
            <person name="Gainer-Dewar J."/>
            <person name="Goldberg J."/>
            <person name="Griggs A."/>
            <person name="Gujja S."/>
            <person name="Hansen M."/>
            <person name="Howarth C."/>
            <person name="Imamovic A."/>
            <person name="Ireland A."/>
            <person name="Larimer J."/>
            <person name="McCowan C."/>
            <person name="Murphy C."/>
            <person name="Pearson M."/>
            <person name="Poon T.W."/>
            <person name="Priest M."/>
            <person name="Roberts A."/>
            <person name="Saif S."/>
            <person name="Shea T."/>
            <person name="Sisk P."/>
            <person name="Sykes S."/>
            <person name="Wortman J."/>
            <person name="Nusbaum C."/>
            <person name="Birren B."/>
        </authorList>
    </citation>
    <scope>NUCLEOTIDE SEQUENCE [LARGE SCALE GENOMIC DNA]</scope>
    <source>
        <strain evidence="3">CM1001059</strain>
    </source>
</reference>
<proteinExistence type="predicted"/>
<evidence type="ECO:0000313" key="2">
    <source>
        <dbReference type="EnsemblMetazoa" id="AMEC012167-PA"/>
    </source>
</evidence>
<dbReference type="VEuPathDB" id="VectorBase:AMEC012167"/>
<accession>A0A182U1G6</accession>
<evidence type="ECO:0000256" key="1">
    <source>
        <dbReference type="SAM" id="MobiDB-lite"/>
    </source>
</evidence>
<dbReference type="Proteomes" id="UP000075902">
    <property type="component" value="Unassembled WGS sequence"/>
</dbReference>
<name>A0A182U1G6_9DIPT</name>
<protein>
    <submittedName>
        <fullName evidence="2">Uncharacterized protein</fullName>
    </submittedName>
</protein>
<evidence type="ECO:0000313" key="3">
    <source>
        <dbReference type="Proteomes" id="UP000075902"/>
    </source>
</evidence>
<dbReference type="EnsemblMetazoa" id="AMEC012167-RA">
    <property type="protein sequence ID" value="AMEC012167-PA"/>
    <property type="gene ID" value="AMEC012167"/>
</dbReference>
<dbReference type="AlphaFoldDB" id="A0A182U1G6"/>